<dbReference type="RefSeq" id="WP_289835105.1">
    <property type="nucleotide sequence ID" value="NZ_JAUEIQ010000001.1"/>
</dbReference>
<dbReference type="SUPFAM" id="SSF51395">
    <property type="entry name" value="FMN-linked oxidoreductases"/>
    <property type="match status" value="1"/>
</dbReference>
<protein>
    <submittedName>
        <fullName evidence="1">U32 family peptidase</fullName>
    </submittedName>
</protein>
<dbReference type="InterPro" id="IPR051454">
    <property type="entry name" value="RNA/ubiquinone_mod_enzymes"/>
</dbReference>
<dbReference type="PANTHER" id="PTHR30217">
    <property type="entry name" value="PEPTIDASE U32 FAMILY"/>
    <property type="match status" value="1"/>
</dbReference>
<dbReference type="PANTHER" id="PTHR30217:SF10">
    <property type="entry name" value="23S RRNA 5-HYDROXYCYTIDINE C2501 SYNTHASE"/>
    <property type="match status" value="1"/>
</dbReference>
<reference evidence="1" key="2">
    <citation type="submission" date="2024-05" db="EMBL/GenBank/DDBJ databases">
        <title>Identification and characterization of horizontal gene transfer across gut microbiota members of farm animals based on homology search.</title>
        <authorList>
            <person name="Schwarzerova J."/>
            <person name="Nykrynova M."/>
            <person name="Jureckova K."/>
            <person name="Cejkova D."/>
            <person name="Rychlik I."/>
        </authorList>
    </citation>
    <scope>NUCLEOTIDE SEQUENCE</scope>
    <source>
        <strain evidence="1">176_SSukc20</strain>
    </source>
</reference>
<organism evidence="1 2">
    <name type="scientific">Collinsella ihumii</name>
    <dbReference type="NCBI Taxonomy" id="1720204"/>
    <lineage>
        <taxon>Bacteria</taxon>
        <taxon>Bacillati</taxon>
        <taxon>Actinomycetota</taxon>
        <taxon>Coriobacteriia</taxon>
        <taxon>Coriobacteriales</taxon>
        <taxon>Coriobacteriaceae</taxon>
        <taxon>Collinsella</taxon>
    </lineage>
</organism>
<name>A0ABT7XC15_9ACTN</name>
<dbReference type="Proteomes" id="UP001168435">
    <property type="component" value="Unassembled WGS sequence"/>
</dbReference>
<accession>A0ABT7XC15</accession>
<dbReference type="EMBL" id="JAUEIQ010000001">
    <property type="protein sequence ID" value="MDN0062937.1"/>
    <property type="molecule type" value="Genomic_DNA"/>
</dbReference>
<dbReference type="Pfam" id="PF01136">
    <property type="entry name" value="Peptidase_U32"/>
    <property type="match status" value="2"/>
</dbReference>
<proteinExistence type="predicted"/>
<keyword evidence="2" id="KW-1185">Reference proteome</keyword>
<gene>
    <name evidence="1" type="ORF">QVN30_01255</name>
</gene>
<evidence type="ECO:0000313" key="2">
    <source>
        <dbReference type="Proteomes" id="UP001168435"/>
    </source>
</evidence>
<comment type="caution">
    <text evidence="1">The sequence shown here is derived from an EMBL/GenBank/DDBJ whole genome shotgun (WGS) entry which is preliminary data.</text>
</comment>
<evidence type="ECO:0000313" key="1">
    <source>
        <dbReference type="EMBL" id="MDN0062937.1"/>
    </source>
</evidence>
<dbReference type="InterPro" id="IPR001539">
    <property type="entry name" value="Peptidase_U32"/>
</dbReference>
<sequence>MRRPVPELLAPAGSADALFAAVAAGADAVYTGLGAFNARAAARDMDPATFARACRVAHDHGVRVYVTENVYLREGEQAAAVDLARRAFAAGADALIVADAGLARLVREQVPGLELHLSTQAGVMSAAGARLAARELGVERVTCARELSVAEIAGLCAEGVPVEVFCHGAICICYSGSCSFSALRRGRSANRGDCTQPCRLSYRLEDGRGLPVAQDVGERLLCPRDYCSIRHLAELADAGVAALKIEGRMKNPDYVYNVVRTYRTALDALASGEALDDGALDELEVQLGRSFNRGLTDAYLRGTSGAELMSFERAINQGVRVGTVVERGHHEVVVELTQAVEAGDTLEIRTVLPPDAPADVPRRFPLVPCEVSGAAGDRIRVRCKRRVGTGSPVHLTASSRVLSEAQAAVAALRAEAGRLEAPVPVPQREGGPVAAVRERPSGAGGGAPARIVAAATPEDARALLADGGVDEVAVHAYRIAEDPGWEELLDSLTVVLDEPCRVSDEPRVRELCARARAVVCRNLGAIELARESGAAFEVAAPVSATNSATVRWLLDLGARRVWLPDELADDQVRALVDAAPAGSCGVRVAGSPELMICEHCLLTAEGPCDGDHAACARRSAARYLVEADGTRLPVAVDIWGRTRIFDAYPQDRRGLAHTLAARGLGAVFVDTVPVSGWVETNTFPTNPETVTSSRMG</sequence>
<reference evidence="1" key="1">
    <citation type="submission" date="2023-06" db="EMBL/GenBank/DDBJ databases">
        <authorList>
            <person name="Zeman M."/>
            <person name="Kubasova T."/>
            <person name="Jahodarova E."/>
            <person name="Nykrynova M."/>
            <person name="Rychlik I."/>
        </authorList>
    </citation>
    <scope>NUCLEOTIDE SEQUENCE</scope>
    <source>
        <strain evidence="1">176_SSukc20</strain>
    </source>
</reference>